<proteinExistence type="predicted"/>
<gene>
    <name evidence="1" type="ORF">FJTKL_07252</name>
</gene>
<protein>
    <submittedName>
        <fullName evidence="1">Uncharacterized protein</fullName>
    </submittedName>
</protein>
<reference evidence="1 2" key="1">
    <citation type="submission" date="2024-03" db="EMBL/GenBank/DDBJ databases">
        <title>A high-quality draft genome sequence of Diaporthe vaccinii, a causative agent of upright dieback and viscid rot disease in cranberry plants.</title>
        <authorList>
            <person name="Sarrasin M."/>
            <person name="Lang B.F."/>
            <person name="Burger G."/>
        </authorList>
    </citation>
    <scope>NUCLEOTIDE SEQUENCE [LARGE SCALE GENOMIC DNA]</scope>
    <source>
        <strain evidence="1 2">IS7</strain>
    </source>
</reference>
<evidence type="ECO:0000313" key="2">
    <source>
        <dbReference type="Proteomes" id="UP001600888"/>
    </source>
</evidence>
<organism evidence="1 2">
    <name type="scientific">Diaporthe vaccinii</name>
    <dbReference type="NCBI Taxonomy" id="105482"/>
    <lineage>
        <taxon>Eukaryota</taxon>
        <taxon>Fungi</taxon>
        <taxon>Dikarya</taxon>
        <taxon>Ascomycota</taxon>
        <taxon>Pezizomycotina</taxon>
        <taxon>Sordariomycetes</taxon>
        <taxon>Sordariomycetidae</taxon>
        <taxon>Diaporthales</taxon>
        <taxon>Diaporthaceae</taxon>
        <taxon>Diaporthe</taxon>
        <taxon>Diaporthe eres species complex</taxon>
    </lineage>
</organism>
<name>A0ABR4EU93_9PEZI</name>
<keyword evidence="2" id="KW-1185">Reference proteome</keyword>
<evidence type="ECO:0000313" key="1">
    <source>
        <dbReference type="EMBL" id="KAL2286004.1"/>
    </source>
</evidence>
<dbReference type="Proteomes" id="UP001600888">
    <property type="component" value="Unassembled WGS sequence"/>
</dbReference>
<accession>A0ABR4EU93</accession>
<sequence>MRVQRLSLNLKECTSTDCFRNSGLEDGAVGGLNDGYDDFYERVEARIRKDLLVEAEFRKFLPEVKEFYFESSDIPYQHSAFFALRSLRRIFSMRDTGAWSMILDSDYDIGTRNPHIKELWLRNSAIVPLDLYVISRSFPGLDKFGAWTNPEEANRQYDTSAVTVTRLDRRNSSVALPRWWRYLRVLKLGLHYFKAPGGAQINFPLHLGPTGGITSLGWLDNLTELTIGMHHVMCHKGENSEPRARPLLPTVLPPNLENLRLYTCLKCWDNWIAVLSRYPEDQTLPSHAGDSTLIFVESLVTHVSSGAGLGGLRDVRIYSQIPWWLAYGSDYRTVKHCEEEQGQVWNAGGFEDRCMISLLENRTPGVHFRAYESDEYGCG</sequence>
<comment type="caution">
    <text evidence="1">The sequence shown here is derived from an EMBL/GenBank/DDBJ whole genome shotgun (WGS) entry which is preliminary data.</text>
</comment>
<dbReference type="EMBL" id="JBAWTH010000026">
    <property type="protein sequence ID" value="KAL2286004.1"/>
    <property type="molecule type" value="Genomic_DNA"/>
</dbReference>